<reference evidence="2 3" key="1">
    <citation type="submission" date="2018-11" db="EMBL/GenBank/DDBJ databases">
        <authorList>
            <person name="Lopez-Roques C."/>
            <person name="Donnadieu C."/>
            <person name="Bouchez O."/>
            <person name="Klopp C."/>
            <person name="Cabau C."/>
            <person name="Zahm M."/>
        </authorList>
    </citation>
    <scope>NUCLEOTIDE SEQUENCE [LARGE SCALE GENOMIC DNA]</scope>
    <source>
        <strain evidence="2">RS831</strain>
        <tissue evidence="2">Whole body</tissue>
    </source>
</reference>
<feature type="region of interest" description="Disordered" evidence="1">
    <location>
        <begin position="206"/>
        <end position="231"/>
    </location>
</feature>
<sequence>MDLQEKVVAGDRAPSHSISNQGGQDPQLDFQDSSLSPALRLLPAASGMEPSFTDLSLHQQTHAEFAPLRACPDFSMTSQDNSAHQAGEGAPYPGYPVQSTVLSDGGRSSCCTLSEHSMSPTNMHKLKERPPPDKTAGSNRDSSSGRTDPHEGGAAEVKMNLQGGAALPPDQIKGPGASGPDPLNVRGGVDCARSYDSWGGVNSSLLQPPASSAHAPSPSSGGEAEAGADLWPPGNQKKLFLAFLPQSQSTPGGVMIPTGSRNQAGIGWALNPPSQVPALPSLTYVQKVDAWRAGQSIGLGGLSGTVSEPNPPTCVLPLGHSNPPILLLTLITFLGFKWGLLSMRLRPPA</sequence>
<dbReference type="Proteomes" id="UP000283210">
    <property type="component" value="Chromosome 22"/>
</dbReference>
<proteinExistence type="predicted"/>
<feature type="compositionally biased region" description="Polar residues" evidence="1">
    <location>
        <begin position="109"/>
        <end position="122"/>
    </location>
</feature>
<dbReference type="EMBL" id="CM012458">
    <property type="protein sequence ID" value="RVE56852.1"/>
    <property type="molecule type" value="Genomic_DNA"/>
</dbReference>
<feature type="region of interest" description="Disordered" evidence="1">
    <location>
        <begin position="76"/>
        <end position="185"/>
    </location>
</feature>
<accession>A0A437C2E1</accession>
<protein>
    <submittedName>
        <fullName evidence="2">Uncharacterized protein</fullName>
    </submittedName>
</protein>
<keyword evidence="3" id="KW-1185">Reference proteome</keyword>
<feature type="compositionally biased region" description="Low complexity" evidence="1">
    <location>
        <begin position="206"/>
        <end position="220"/>
    </location>
</feature>
<gene>
    <name evidence="2" type="ORF">OJAV_G00210530</name>
</gene>
<evidence type="ECO:0000313" key="3">
    <source>
        <dbReference type="Proteomes" id="UP000283210"/>
    </source>
</evidence>
<dbReference type="OrthoDB" id="6163239at2759"/>
<evidence type="ECO:0000256" key="1">
    <source>
        <dbReference type="SAM" id="MobiDB-lite"/>
    </source>
</evidence>
<reference evidence="2 3" key="2">
    <citation type="submission" date="2019-01" db="EMBL/GenBank/DDBJ databases">
        <title>A chromosome length genome reference of the Java medaka (oryzias javanicus).</title>
        <authorList>
            <person name="Herpin A."/>
            <person name="Takehana Y."/>
            <person name="Naruse K."/>
            <person name="Ansai S."/>
            <person name="Kawaguchi M."/>
        </authorList>
    </citation>
    <scope>NUCLEOTIDE SEQUENCE [LARGE SCALE GENOMIC DNA]</scope>
    <source>
        <strain evidence="2">RS831</strain>
        <tissue evidence="2">Whole body</tissue>
    </source>
</reference>
<feature type="compositionally biased region" description="Polar residues" evidence="1">
    <location>
        <begin position="136"/>
        <end position="146"/>
    </location>
</feature>
<feature type="region of interest" description="Disordered" evidence="1">
    <location>
        <begin position="1"/>
        <end position="29"/>
    </location>
</feature>
<dbReference type="AlphaFoldDB" id="A0A437C2E1"/>
<name>A0A437C2E1_ORYJA</name>
<evidence type="ECO:0000313" key="2">
    <source>
        <dbReference type="EMBL" id="RVE56852.1"/>
    </source>
</evidence>
<organism evidence="2 3">
    <name type="scientific">Oryzias javanicus</name>
    <name type="common">Javanese ricefish</name>
    <name type="synonym">Aplocheilus javanicus</name>
    <dbReference type="NCBI Taxonomy" id="123683"/>
    <lineage>
        <taxon>Eukaryota</taxon>
        <taxon>Metazoa</taxon>
        <taxon>Chordata</taxon>
        <taxon>Craniata</taxon>
        <taxon>Vertebrata</taxon>
        <taxon>Euteleostomi</taxon>
        <taxon>Actinopterygii</taxon>
        <taxon>Neopterygii</taxon>
        <taxon>Teleostei</taxon>
        <taxon>Neoteleostei</taxon>
        <taxon>Acanthomorphata</taxon>
        <taxon>Ovalentaria</taxon>
        <taxon>Atherinomorphae</taxon>
        <taxon>Beloniformes</taxon>
        <taxon>Adrianichthyidae</taxon>
        <taxon>Oryziinae</taxon>
        <taxon>Oryzias</taxon>
    </lineage>
</organism>